<name>A0A3Q0ER08_VIGRR</name>
<protein>
    <submittedName>
        <fullName evidence="2">Uncharacterized protein LOC106753808 isoform X3</fullName>
    </submittedName>
</protein>
<evidence type="ECO:0000313" key="2">
    <source>
        <dbReference type="RefSeq" id="XP_022633491.1"/>
    </source>
</evidence>
<dbReference type="AlphaFoldDB" id="A0A3Q0ER08"/>
<gene>
    <name evidence="2" type="primary">LOC106753808</name>
</gene>
<keyword evidence="1" id="KW-1185">Reference proteome</keyword>
<dbReference type="GeneID" id="106753808"/>
<organism evidence="1 2">
    <name type="scientific">Vigna radiata var. radiata</name>
    <name type="common">Mung bean</name>
    <name type="synonym">Phaseolus aureus</name>
    <dbReference type="NCBI Taxonomy" id="3916"/>
    <lineage>
        <taxon>Eukaryota</taxon>
        <taxon>Viridiplantae</taxon>
        <taxon>Streptophyta</taxon>
        <taxon>Embryophyta</taxon>
        <taxon>Tracheophyta</taxon>
        <taxon>Spermatophyta</taxon>
        <taxon>Magnoliopsida</taxon>
        <taxon>eudicotyledons</taxon>
        <taxon>Gunneridae</taxon>
        <taxon>Pentapetalae</taxon>
        <taxon>rosids</taxon>
        <taxon>fabids</taxon>
        <taxon>Fabales</taxon>
        <taxon>Fabaceae</taxon>
        <taxon>Papilionoideae</taxon>
        <taxon>50 kb inversion clade</taxon>
        <taxon>NPAAA clade</taxon>
        <taxon>indigoferoid/millettioid clade</taxon>
        <taxon>Phaseoleae</taxon>
        <taxon>Vigna</taxon>
    </lineage>
</organism>
<evidence type="ECO:0000313" key="1">
    <source>
        <dbReference type="Proteomes" id="UP000087766"/>
    </source>
</evidence>
<accession>A0A3Q0ER08</accession>
<dbReference type="Proteomes" id="UP000087766">
    <property type="component" value="Unplaced"/>
</dbReference>
<reference evidence="2" key="1">
    <citation type="submission" date="2025-08" db="UniProtKB">
        <authorList>
            <consortium name="RefSeq"/>
        </authorList>
    </citation>
    <scope>IDENTIFICATION</scope>
    <source>
        <tissue evidence="2">Leaf</tissue>
    </source>
</reference>
<proteinExistence type="predicted"/>
<sequence>MVVLRKQICNGREKRDRIGGDGTVNNSGRLAPFSFFAAEKNQGFGENWFSHFGFGNGDGKMKRMKVKIEGSYIKCYYPDSQGDLRLAREFWLTEDNGKQAHTTIYTNQISFVHLSAHIKKAQSWACRWAWLKSLGAGKLCRKLMILLLFGREVLFFPQVVMIGDGETLR</sequence>
<dbReference type="RefSeq" id="XP_022633491.1">
    <property type="nucleotide sequence ID" value="XM_022777770.1"/>
</dbReference>